<protein>
    <submittedName>
        <fullName evidence="8">Integron integrase</fullName>
    </submittedName>
</protein>
<keyword evidence="9" id="KW-1185">Reference proteome</keyword>
<dbReference type="InterPro" id="IPR011946">
    <property type="entry name" value="Integrase_integron-type"/>
</dbReference>
<dbReference type="InterPro" id="IPR044068">
    <property type="entry name" value="CB"/>
</dbReference>
<dbReference type="InterPro" id="IPR002104">
    <property type="entry name" value="Integrase_catalytic"/>
</dbReference>
<dbReference type="GO" id="GO:0015074">
    <property type="term" value="P:DNA integration"/>
    <property type="evidence" value="ECO:0007669"/>
    <property type="project" value="UniProtKB-KW"/>
</dbReference>
<proteinExistence type="inferred from homology"/>
<gene>
    <name evidence="8" type="ORF">FJR47_03625</name>
</gene>
<feature type="domain" description="Tyr recombinase" evidence="6">
    <location>
        <begin position="104"/>
        <end position="317"/>
    </location>
</feature>
<evidence type="ECO:0000256" key="5">
    <source>
        <dbReference type="PROSITE-ProRule" id="PRU01248"/>
    </source>
</evidence>
<keyword evidence="4" id="KW-0233">DNA recombination</keyword>
<evidence type="ECO:0000256" key="1">
    <source>
        <dbReference type="ARBA" id="ARBA00008857"/>
    </source>
</evidence>
<keyword evidence="2" id="KW-0229">DNA integration</keyword>
<evidence type="ECO:0000256" key="2">
    <source>
        <dbReference type="ARBA" id="ARBA00022908"/>
    </source>
</evidence>
<dbReference type="NCBIfam" id="TIGR02249">
    <property type="entry name" value="integrase_gron"/>
    <property type="match status" value="1"/>
</dbReference>
<dbReference type="PROSITE" id="PS51898">
    <property type="entry name" value="TYR_RECOMBINASE"/>
    <property type="match status" value="1"/>
</dbReference>
<dbReference type="AlphaFoldDB" id="A0AAJ4DMD5"/>
<dbReference type="RefSeq" id="WP_152299107.1">
    <property type="nucleotide sequence ID" value="NZ_CP041166.1"/>
</dbReference>
<evidence type="ECO:0000259" key="7">
    <source>
        <dbReference type="PROSITE" id="PS51900"/>
    </source>
</evidence>
<keyword evidence="3 5" id="KW-0238">DNA-binding</keyword>
<feature type="domain" description="Core-binding (CB)" evidence="7">
    <location>
        <begin position="1"/>
        <end position="85"/>
    </location>
</feature>
<dbReference type="EMBL" id="CP041166">
    <property type="protein sequence ID" value="QFR43044.1"/>
    <property type="molecule type" value="Genomic_DNA"/>
</dbReference>
<dbReference type="SUPFAM" id="SSF56349">
    <property type="entry name" value="DNA breaking-rejoining enzymes"/>
    <property type="match status" value="1"/>
</dbReference>
<dbReference type="InterPro" id="IPR013762">
    <property type="entry name" value="Integrase-like_cat_sf"/>
</dbReference>
<evidence type="ECO:0000259" key="6">
    <source>
        <dbReference type="PROSITE" id="PS51898"/>
    </source>
</evidence>
<comment type="similarity">
    <text evidence="1">Belongs to the 'phage' integrase family.</text>
</comment>
<dbReference type="KEGG" id="suln:FJR47_03625"/>
<dbReference type="GO" id="GO:0003677">
    <property type="term" value="F:DNA binding"/>
    <property type="evidence" value="ECO:0007669"/>
    <property type="project" value="UniProtKB-UniRule"/>
</dbReference>
<dbReference type="Gene3D" id="1.10.443.10">
    <property type="entry name" value="Intergrase catalytic core"/>
    <property type="match status" value="1"/>
</dbReference>
<evidence type="ECO:0000313" key="9">
    <source>
        <dbReference type="Proteomes" id="UP000326061"/>
    </source>
</evidence>
<dbReference type="PROSITE" id="PS51900">
    <property type="entry name" value="CB"/>
    <property type="match status" value="1"/>
</dbReference>
<dbReference type="Proteomes" id="UP000326061">
    <property type="component" value="Chromosome"/>
</dbReference>
<dbReference type="PANTHER" id="PTHR30349">
    <property type="entry name" value="PHAGE INTEGRASE-RELATED"/>
    <property type="match status" value="1"/>
</dbReference>
<accession>A0AAJ4DMD5</accession>
<evidence type="ECO:0000256" key="3">
    <source>
        <dbReference type="ARBA" id="ARBA00023125"/>
    </source>
</evidence>
<dbReference type="Gene3D" id="1.10.150.130">
    <property type="match status" value="1"/>
</dbReference>
<reference evidence="9" key="1">
    <citation type="submission" date="2019-06" db="EMBL/GenBank/DDBJ databases">
        <title>Sulfurimonas gotlandica sp. nov., a chemoautotrophic and psychrotolerant epsilonproteobacterium isolated from a pelagic redoxcline, and an emended description of the genus Sulfurimonas.</title>
        <authorList>
            <person name="Wang S."/>
            <person name="Jiang L."/>
            <person name="Shao Z."/>
        </authorList>
    </citation>
    <scope>NUCLEOTIDE SEQUENCE [LARGE SCALE GENOMIC DNA]</scope>
    <source>
        <strain evidence="9">1-1N</strain>
    </source>
</reference>
<evidence type="ECO:0000256" key="4">
    <source>
        <dbReference type="ARBA" id="ARBA00023172"/>
    </source>
</evidence>
<dbReference type="InterPro" id="IPR004107">
    <property type="entry name" value="Integrase_SAM-like_N"/>
</dbReference>
<dbReference type="InterPro" id="IPR010998">
    <property type="entry name" value="Integrase_recombinase_N"/>
</dbReference>
<dbReference type="PANTHER" id="PTHR30349:SF64">
    <property type="entry name" value="PROPHAGE INTEGRASE INTD-RELATED"/>
    <property type="match status" value="1"/>
</dbReference>
<organism evidence="8 9">
    <name type="scientific">Sulfurimonas xiamenensis</name>
    <dbReference type="NCBI Taxonomy" id="2590021"/>
    <lineage>
        <taxon>Bacteria</taxon>
        <taxon>Pseudomonadati</taxon>
        <taxon>Campylobacterota</taxon>
        <taxon>Epsilonproteobacteria</taxon>
        <taxon>Campylobacterales</taxon>
        <taxon>Sulfurimonadaceae</taxon>
        <taxon>Sulfurimonas</taxon>
    </lineage>
</organism>
<dbReference type="InterPro" id="IPR050090">
    <property type="entry name" value="Tyrosine_recombinase_XerCD"/>
</dbReference>
<dbReference type="GO" id="GO:0006310">
    <property type="term" value="P:DNA recombination"/>
    <property type="evidence" value="ECO:0007669"/>
    <property type="project" value="UniProtKB-KW"/>
</dbReference>
<name>A0AAJ4DMD5_9BACT</name>
<dbReference type="InterPro" id="IPR011010">
    <property type="entry name" value="DNA_brk_join_enz"/>
</dbReference>
<sequence length="322" mass="37566">MQIKKKLLDIVREKIRVKHYSIKTEQSYVGWVKQYIFFHNKKHPIDMGKREIEEFLTYLAVERKVSPATQNQAFSALLFLYTQVLGIDLKDTNIQALRAQERKHIPVVLTKDEVQKVLINLTGIYQLIVYLMYGCGLRMSEALSLRIKDVDFGFDKIYIWDSKSLTDRTLPLPQAIKQRLLAQVDYVAKIHKKDLEDGFGSVYMPYALEKKYPKAQLETKWQFLFPMTNVSRDPRSEIVRRHHVHAKTLSRNIKIASQKANVHKRVTSHIFRHSYATHLLQAGIDLRSIQELLGHKSVETTMIYTHVVSEMNKSKVISPLDF</sequence>
<dbReference type="Pfam" id="PF13495">
    <property type="entry name" value="Phage_int_SAM_4"/>
    <property type="match status" value="1"/>
</dbReference>
<dbReference type="Pfam" id="PF00589">
    <property type="entry name" value="Phage_integrase"/>
    <property type="match status" value="1"/>
</dbReference>
<evidence type="ECO:0000313" key="8">
    <source>
        <dbReference type="EMBL" id="QFR43044.1"/>
    </source>
</evidence>